<name>A0AAD4SJY7_9MAGN</name>
<evidence type="ECO:0000313" key="1">
    <source>
        <dbReference type="EMBL" id="KAI3909543.1"/>
    </source>
</evidence>
<sequence length="60" mass="7100">VTLVVKYTALSIFIERFLPSINNNNRFLRNKHGDNWNLQPLRQCNLQLFALISLRQCNLK</sequence>
<accession>A0AAD4SJY7</accession>
<dbReference type="AlphaFoldDB" id="A0AAD4SJY7"/>
<comment type="caution">
    <text evidence="1">The sequence shown here is derived from an EMBL/GenBank/DDBJ whole genome shotgun (WGS) entry which is preliminary data.</text>
</comment>
<protein>
    <submittedName>
        <fullName evidence="1">Uncharacterized protein</fullName>
    </submittedName>
</protein>
<dbReference type="Proteomes" id="UP001202328">
    <property type="component" value="Unassembled WGS sequence"/>
</dbReference>
<dbReference type="EMBL" id="JAJJMB010010315">
    <property type="protein sequence ID" value="KAI3909543.1"/>
    <property type="molecule type" value="Genomic_DNA"/>
</dbReference>
<keyword evidence="2" id="KW-1185">Reference proteome</keyword>
<gene>
    <name evidence="1" type="ORF">MKW98_013960</name>
</gene>
<feature type="non-terminal residue" evidence="1">
    <location>
        <position position="1"/>
    </location>
</feature>
<reference evidence="1" key="1">
    <citation type="submission" date="2022-04" db="EMBL/GenBank/DDBJ databases">
        <title>A functionally conserved STORR gene fusion in Papaver species that diverged 16.8 million years ago.</title>
        <authorList>
            <person name="Catania T."/>
        </authorList>
    </citation>
    <scope>NUCLEOTIDE SEQUENCE</scope>
    <source>
        <strain evidence="1">S-188037</strain>
    </source>
</reference>
<feature type="non-terminal residue" evidence="1">
    <location>
        <position position="60"/>
    </location>
</feature>
<evidence type="ECO:0000313" key="2">
    <source>
        <dbReference type="Proteomes" id="UP001202328"/>
    </source>
</evidence>
<proteinExistence type="predicted"/>
<organism evidence="1 2">
    <name type="scientific">Papaver atlanticum</name>
    <dbReference type="NCBI Taxonomy" id="357466"/>
    <lineage>
        <taxon>Eukaryota</taxon>
        <taxon>Viridiplantae</taxon>
        <taxon>Streptophyta</taxon>
        <taxon>Embryophyta</taxon>
        <taxon>Tracheophyta</taxon>
        <taxon>Spermatophyta</taxon>
        <taxon>Magnoliopsida</taxon>
        <taxon>Ranunculales</taxon>
        <taxon>Papaveraceae</taxon>
        <taxon>Papaveroideae</taxon>
        <taxon>Papaver</taxon>
    </lineage>
</organism>